<dbReference type="RefSeq" id="WP_014018724.1">
    <property type="nucleotide sequence ID" value="NC_015914.1"/>
</dbReference>
<dbReference type="PROSITE" id="PS51276">
    <property type="entry name" value="PEPTIDASE_C56_PFPI"/>
    <property type="match status" value="1"/>
</dbReference>
<evidence type="ECO:0000259" key="2">
    <source>
        <dbReference type="Pfam" id="PF01965"/>
    </source>
</evidence>
<dbReference type="PANTHER" id="PTHR42733:SF12">
    <property type="entry name" value="PROTEINASE"/>
    <property type="match status" value="1"/>
</dbReference>
<dbReference type="MEROPS" id="C56.001"/>
<dbReference type="NCBIfam" id="TIGR01382">
    <property type="entry name" value="PfpI"/>
    <property type="match status" value="1"/>
</dbReference>
<evidence type="ECO:0000313" key="4">
    <source>
        <dbReference type="Proteomes" id="UP000001635"/>
    </source>
</evidence>
<dbReference type="InterPro" id="IPR006286">
    <property type="entry name" value="C56_PfpI-like"/>
</dbReference>
<dbReference type="Gene3D" id="3.40.50.880">
    <property type="match status" value="1"/>
</dbReference>
<dbReference type="SUPFAM" id="SSF52317">
    <property type="entry name" value="Class I glutamine amidotransferase-like"/>
    <property type="match status" value="1"/>
</dbReference>
<sequence length="187" mass="20723">MSKLKGKKIALITESGFEEVEFTSPKSALEEEGAFVEVISPNEGTIKSWDKVDWGKDFKVDKTLEEAKPEDYDAVLIPGGVLNPDKLRTNEDAVAFIKHFFSLGKPVASICHGPQVLIETGELAGRKMTSFPSIKRDIINAGAEWFDHECVCDQGLVTSRSPKDLEAFNKKIVEEIAEGKHEFQSSH</sequence>
<name>G0IZF3_CYCMS</name>
<evidence type="ECO:0000256" key="1">
    <source>
        <dbReference type="ARBA" id="ARBA00008542"/>
    </source>
</evidence>
<feature type="domain" description="DJ-1/PfpI" evidence="2">
    <location>
        <begin position="7"/>
        <end position="175"/>
    </location>
</feature>
<dbReference type="KEGG" id="cmr:Cycma_0651"/>
<protein>
    <submittedName>
        <fullName evidence="3">Intracellular protease, PfpI family</fullName>
    </submittedName>
</protein>
<evidence type="ECO:0000313" key="3">
    <source>
        <dbReference type="EMBL" id="AEL24426.1"/>
    </source>
</evidence>
<gene>
    <name evidence="3" type="ordered locus">Cycma_0651</name>
</gene>
<reference evidence="4" key="1">
    <citation type="submission" date="2011-07" db="EMBL/GenBank/DDBJ databases">
        <title>The complete genome of Cyclobacterium marinum DSM 745.</title>
        <authorList>
            <person name="Lucas S."/>
            <person name="Han J."/>
            <person name="Lapidus A."/>
            <person name="Bruce D."/>
            <person name="Goodwin L."/>
            <person name="Pitluck S."/>
            <person name="Peters L."/>
            <person name="Kyrpides N."/>
            <person name="Mavromatis K."/>
            <person name="Ivanova N."/>
            <person name="Ovchinnikova G."/>
            <person name="Chertkov O."/>
            <person name="Detter J.C."/>
            <person name="Tapia R."/>
            <person name="Han C."/>
            <person name="Land M."/>
            <person name="Hauser L."/>
            <person name="Markowitz V."/>
            <person name="Cheng J.-F."/>
            <person name="Hugenholtz P."/>
            <person name="Woyke T."/>
            <person name="Wu D."/>
            <person name="Tindall B."/>
            <person name="Schuetze A."/>
            <person name="Brambilla E."/>
            <person name="Klenk H.-P."/>
            <person name="Eisen J.A."/>
        </authorList>
    </citation>
    <scope>NUCLEOTIDE SEQUENCE [LARGE SCALE GENOMIC DNA]</scope>
    <source>
        <strain evidence="4">ATCC 25205 / DSM 745 / LMG 13164 / NCIMB 1802</strain>
    </source>
</reference>
<dbReference type="Proteomes" id="UP000001635">
    <property type="component" value="Chromosome"/>
</dbReference>
<dbReference type="GO" id="GO:0008233">
    <property type="term" value="F:peptidase activity"/>
    <property type="evidence" value="ECO:0007669"/>
    <property type="project" value="UniProtKB-KW"/>
</dbReference>
<dbReference type="InterPro" id="IPR029062">
    <property type="entry name" value="Class_I_gatase-like"/>
</dbReference>
<dbReference type="CDD" id="cd03134">
    <property type="entry name" value="GATase1_PfpI_like"/>
    <property type="match status" value="1"/>
</dbReference>
<dbReference type="EMBL" id="CP002955">
    <property type="protein sequence ID" value="AEL24426.1"/>
    <property type="molecule type" value="Genomic_DNA"/>
</dbReference>
<dbReference type="GO" id="GO:0006508">
    <property type="term" value="P:proteolysis"/>
    <property type="evidence" value="ECO:0007669"/>
    <property type="project" value="UniProtKB-KW"/>
</dbReference>
<keyword evidence="3" id="KW-0378">Hydrolase</keyword>
<keyword evidence="4" id="KW-1185">Reference proteome</keyword>
<comment type="similarity">
    <text evidence="1">Belongs to the peptidase C56 family.</text>
</comment>
<dbReference type="InterPro" id="IPR002818">
    <property type="entry name" value="DJ-1/PfpI"/>
</dbReference>
<dbReference type="PANTHER" id="PTHR42733">
    <property type="entry name" value="DJ-1 PROTEIN"/>
    <property type="match status" value="1"/>
</dbReference>
<dbReference type="OrthoDB" id="9792284at2"/>
<dbReference type="Pfam" id="PF01965">
    <property type="entry name" value="DJ-1_PfpI"/>
    <property type="match status" value="1"/>
</dbReference>
<organism evidence="3 4">
    <name type="scientific">Cyclobacterium marinum (strain ATCC 25205 / DSM 745 / LMG 13164 / NCIMB 1802)</name>
    <name type="common">Flectobacillus marinus</name>
    <dbReference type="NCBI Taxonomy" id="880070"/>
    <lineage>
        <taxon>Bacteria</taxon>
        <taxon>Pseudomonadati</taxon>
        <taxon>Bacteroidota</taxon>
        <taxon>Cytophagia</taxon>
        <taxon>Cytophagales</taxon>
        <taxon>Cyclobacteriaceae</taxon>
        <taxon>Cyclobacterium</taxon>
    </lineage>
</organism>
<dbReference type="HOGENOM" id="CLU_000445_44_4_10"/>
<accession>G0IZF3</accession>
<dbReference type="AlphaFoldDB" id="G0IZF3"/>
<dbReference type="eggNOG" id="COG0693">
    <property type="taxonomic scope" value="Bacteria"/>
</dbReference>
<dbReference type="STRING" id="880070.Cycma_0651"/>
<keyword evidence="3" id="KW-0645">Protease</keyword>
<proteinExistence type="inferred from homology"/>